<reference evidence="3" key="1">
    <citation type="submission" date="2023-06" db="EMBL/GenBank/DDBJ databases">
        <authorList>
            <person name="Delattre M."/>
        </authorList>
    </citation>
    <scope>NUCLEOTIDE SEQUENCE</scope>
    <source>
        <strain evidence="3">AF72</strain>
    </source>
</reference>
<dbReference type="PANTHER" id="PTHR12290">
    <property type="entry name" value="CORNICHON-RELATED"/>
    <property type="match status" value="1"/>
</dbReference>
<dbReference type="SUPFAM" id="SSF102645">
    <property type="entry name" value="CoaB-like"/>
    <property type="match status" value="1"/>
</dbReference>
<protein>
    <recommendedName>
        <fullName evidence="2">DNA/pantothenate metabolism flavoprotein C-terminal domain-containing protein</fullName>
    </recommendedName>
</protein>
<organism evidence="3 4">
    <name type="scientific">Mesorhabditis spiculigera</name>
    <dbReference type="NCBI Taxonomy" id="96644"/>
    <lineage>
        <taxon>Eukaryota</taxon>
        <taxon>Metazoa</taxon>
        <taxon>Ecdysozoa</taxon>
        <taxon>Nematoda</taxon>
        <taxon>Chromadorea</taxon>
        <taxon>Rhabditida</taxon>
        <taxon>Rhabditina</taxon>
        <taxon>Rhabditomorpha</taxon>
        <taxon>Rhabditoidea</taxon>
        <taxon>Rhabditidae</taxon>
        <taxon>Mesorhabditinae</taxon>
        <taxon>Mesorhabditis</taxon>
    </lineage>
</organism>
<evidence type="ECO:0000313" key="4">
    <source>
        <dbReference type="Proteomes" id="UP001177023"/>
    </source>
</evidence>
<comment type="similarity">
    <text evidence="1">Belongs to the PPC synthetase family.</text>
</comment>
<dbReference type="InterPro" id="IPR007085">
    <property type="entry name" value="DNA/pantothenate-metab_flavo_C"/>
</dbReference>
<dbReference type="AlphaFoldDB" id="A0AA36D4A9"/>
<keyword evidence="4" id="KW-1185">Reference proteome</keyword>
<feature type="domain" description="DNA/pantothenate metabolism flavoprotein C-terminal" evidence="2">
    <location>
        <begin position="121"/>
        <end position="249"/>
    </location>
</feature>
<dbReference type="Pfam" id="PF04127">
    <property type="entry name" value="DFP"/>
    <property type="match status" value="1"/>
</dbReference>
<dbReference type="EMBL" id="CATQJA010002662">
    <property type="protein sequence ID" value="CAJ0580837.1"/>
    <property type="molecule type" value="Genomic_DNA"/>
</dbReference>
<dbReference type="GO" id="GO:0015937">
    <property type="term" value="P:coenzyme A biosynthetic process"/>
    <property type="evidence" value="ECO:0007669"/>
    <property type="project" value="UniProtKB-ARBA"/>
</dbReference>
<dbReference type="InterPro" id="IPR035929">
    <property type="entry name" value="CoaB-like_sf"/>
</dbReference>
<proteinExistence type="inferred from homology"/>
<evidence type="ECO:0000259" key="2">
    <source>
        <dbReference type="Pfam" id="PF04127"/>
    </source>
</evidence>
<dbReference type="Gene3D" id="3.40.50.10300">
    <property type="entry name" value="CoaB-like"/>
    <property type="match status" value="1"/>
</dbReference>
<name>A0AA36D4A9_9BILA</name>
<dbReference type="Proteomes" id="UP001177023">
    <property type="component" value="Unassembled WGS sequence"/>
</dbReference>
<evidence type="ECO:0000256" key="1">
    <source>
        <dbReference type="ARBA" id="ARBA00005703"/>
    </source>
</evidence>
<gene>
    <name evidence="3" type="ORF">MSPICULIGERA_LOCUS19018</name>
</gene>
<accession>A0AA36D4A9</accession>
<comment type="caution">
    <text evidence="3">The sequence shown here is derived from an EMBL/GenBank/DDBJ whole genome shotgun (WGS) entry which is preliminary data.</text>
</comment>
<dbReference type="GO" id="GO:0003824">
    <property type="term" value="F:catalytic activity"/>
    <property type="evidence" value="ECO:0007669"/>
    <property type="project" value="UniProtKB-ARBA"/>
</dbReference>
<evidence type="ECO:0000313" key="3">
    <source>
        <dbReference type="EMBL" id="CAJ0580837.1"/>
    </source>
</evidence>
<sequence length="284" mass="31868">MHLVDWEQAEATVRQFLEKHVGRMVVFITSGGTTVPLEKNTVRYIDNFSMGTRGASSAEYFLKAGYVVVFLHRQGSLKPFQRNFTDIFDSMQVEDGKAVCKAAGIEKAVLESQKYKDDLCMVHFVTIDDYLHMLESLSSLLAKFHKKAVLYLAAAVSDFYISQEKLPTHKIQSSQGDLSLSLSVVPKRLGVLVSKLVPDAYMVSFKLETDESILISKARGAIEKYGHELVIGNMLNVRKKKVVVVDKDTEAPIELTDQELKNGKEIEEPIVAEIAKRHHEFMAA</sequence>
<feature type="non-terminal residue" evidence="3">
    <location>
        <position position="1"/>
    </location>
</feature>